<dbReference type="GeneID" id="6502430"/>
<reference evidence="3 4" key="1">
    <citation type="journal article" date="2007" name="Nature">
        <title>Evolution of genes and genomes on the Drosophila phylogeny.</title>
        <authorList>
            <consortium name="Drosophila 12 Genomes Consortium"/>
            <person name="Clark A.G."/>
            <person name="Eisen M.B."/>
            <person name="Smith D.R."/>
            <person name="Bergman C.M."/>
            <person name="Oliver B."/>
            <person name="Markow T.A."/>
            <person name="Kaufman T.C."/>
            <person name="Kellis M."/>
            <person name="Gelbart W."/>
            <person name="Iyer V.N."/>
            <person name="Pollard D.A."/>
            <person name="Sackton T.B."/>
            <person name="Larracuente A.M."/>
            <person name="Singh N.D."/>
            <person name="Abad J.P."/>
            <person name="Abt D.N."/>
            <person name="Adryan B."/>
            <person name="Aguade M."/>
            <person name="Akashi H."/>
            <person name="Anderson W.W."/>
            <person name="Aquadro C.F."/>
            <person name="Ardell D.H."/>
            <person name="Arguello R."/>
            <person name="Artieri C.G."/>
            <person name="Barbash D.A."/>
            <person name="Barker D."/>
            <person name="Barsanti P."/>
            <person name="Batterham P."/>
            <person name="Batzoglou S."/>
            <person name="Begun D."/>
            <person name="Bhutkar A."/>
            <person name="Blanco E."/>
            <person name="Bosak S.A."/>
            <person name="Bradley R.K."/>
            <person name="Brand A.D."/>
            <person name="Brent M.R."/>
            <person name="Brooks A.N."/>
            <person name="Brown R.H."/>
            <person name="Butlin R.K."/>
            <person name="Caggese C."/>
            <person name="Calvi B.R."/>
            <person name="Bernardo de Carvalho A."/>
            <person name="Caspi A."/>
            <person name="Castrezana S."/>
            <person name="Celniker S.E."/>
            <person name="Chang J.L."/>
            <person name="Chapple C."/>
            <person name="Chatterji S."/>
            <person name="Chinwalla A."/>
            <person name="Civetta A."/>
            <person name="Clifton S.W."/>
            <person name="Comeron J.M."/>
            <person name="Costello J.C."/>
            <person name="Coyne J.A."/>
            <person name="Daub J."/>
            <person name="David R.G."/>
            <person name="Delcher A.L."/>
            <person name="Delehaunty K."/>
            <person name="Do C.B."/>
            <person name="Ebling H."/>
            <person name="Edwards K."/>
            <person name="Eickbush T."/>
            <person name="Evans J.D."/>
            <person name="Filipski A."/>
            <person name="Findeiss S."/>
            <person name="Freyhult E."/>
            <person name="Fulton L."/>
            <person name="Fulton R."/>
            <person name="Garcia A.C."/>
            <person name="Gardiner A."/>
            <person name="Garfield D.A."/>
            <person name="Garvin B.E."/>
            <person name="Gibson G."/>
            <person name="Gilbert D."/>
            <person name="Gnerre S."/>
            <person name="Godfrey J."/>
            <person name="Good R."/>
            <person name="Gotea V."/>
            <person name="Gravely B."/>
            <person name="Greenberg A.J."/>
            <person name="Griffiths-Jones S."/>
            <person name="Gross S."/>
            <person name="Guigo R."/>
            <person name="Gustafson E.A."/>
            <person name="Haerty W."/>
            <person name="Hahn M.W."/>
            <person name="Halligan D.L."/>
            <person name="Halpern A.L."/>
            <person name="Halter G.M."/>
            <person name="Han M.V."/>
            <person name="Heger A."/>
            <person name="Hillier L."/>
            <person name="Hinrichs A.S."/>
            <person name="Holmes I."/>
            <person name="Hoskins R.A."/>
            <person name="Hubisz M.J."/>
            <person name="Hultmark D."/>
            <person name="Huntley M.A."/>
            <person name="Jaffe D.B."/>
            <person name="Jagadeeshan S."/>
            <person name="Jeck W.R."/>
            <person name="Johnson J."/>
            <person name="Jones C.D."/>
            <person name="Jordan W.C."/>
            <person name="Karpen G.H."/>
            <person name="Kataoka E."/>
            <person name="Keightley P.D."/>
            <person name="Kheradpour P."/>
            <person name="Kirkness E.F."/>
            <person name="Koerich L.B."/>
            <person name="Kristiansen K."/>
            <person name="Kudrna D."/>
            <person name="Kulathinal R.J."/>
            <person name="Kumar S."/>
            <person name="Kwok R."/>
            <person name="Lander E."/>
            <person name="Langley C.H."/>
            <person name="Lapoint R."/>
            <person name="Lazzaro B.P."/>
            <person name="Lee S.J."/>
            <person name="Levesque L."/>
            <person name="Li R."/>
            <person name="Lin C.F."/>
            <person name="Lin M.F."/>
            <person name="Lindblad-Toh K."/>
            <person name="Llopart A."/>
            <person name="Long M."/>
            <person name="Low L."/>
            <person name="Lozovsky E."/>
            <person name="Lu J."/>
            <person name="Luo M."/>
            <person name="Machado C.A."/>
            <person name="Makalowski W."/>
            <person name="Marzo M."/>
            <person name="Matsuda M."/>
            <person name="Matzkin L."/>
            <person name="McAllister B."/>
            <person name="McBride C.S."/>
            <person name="McKernan B."/>
            <person name="McKernan K."/>
            <person name="Mendez-Lago M."/>
            <person name="Minx P."/>
            <person name="Mollenhauer M.U."/>
            <person name="Montooth K."/>
            <person name="Mount S.M."/>
            <person name="Mu X."/>
            <person name="Myers E."/>
            <person name="Negre B."/>
            <person name="Newfeld S."/>
            <person name="Nielsen R."/>
            <person name="Noor M.A."/>
            <person name="O'Grady P."/>
            <person name="Pachter L."/>
            <person name="Papaceit M."/>
            <person name="Parisi M.J."/>
            <person name="Parisi M."/>
            <person name="Parts L."/>
            <person name="Pedersen J.S."/>
            <person name="Pesole G."/>
            <person name="Phillippy A.M."/>
            <person name="Ponting C.P."/>
            <person name="Pop M."/>
            <person name="Porcelli D."/>
            <person name="Powell J.R."/>
            <person name="Prohaska S."/>
            <person name="Pruitt K."/>
            <person name="Puig M."/>
            <person name="Quesneville H."/>
            <person name="Ram K.R."/>
            <person name="Rand D."/>
            <person name="Rasmussen M.D."/>
            <person name="Reed L.K."/>
            <person name="Reenan R."/>
            <person name="Reily A."/>
            <person name="Remington K.A."/>
            <person name="Rieger T.T."/>
            <person name="Ritchie M.G."/>
            <person name="Robin C."/>
            <person name="Rogers Y.H."/>
            <person name="Rohde C."/>
            <person name="Rozas J."/>
            <person name="Rubenfield M.J."/>
            <person name="Ruiz A."/>
            <person name="Russo S."/>
            <person name="Salzberg S.L."/>
            <person name="Sanchez-Gracia A."/>
            <person name="Saranga D.J."/>
            <person name="Sato H."/>
            <person name="Schaeffer S.W."/>
            <person name="Schatz M.C."/>
            <person name="Schlenke T."/>
            <person name="Schwartz R."/>
            <person name="Segarra C."/>
            <person name="Singh R.S."/>
            <person name="Sirot L."/>
            <person name="Sirota M."/>
            <person name="Sisneros N.B."/>
            <person name="Smith C.D."/>
            <person name="Smith T.F."/>
            <person name="Spieth J."/>
            <person name="Stage D.E."/>
            <person name="Stark A."/>
            <person name="Stephan W."/>
            <person name="Strausberg R.L."/>
            <person name="Strempel S."/>
            <person name="Sturgill D."/>
            <person name="Sutton G."/>
            <person name="Sutton G.G."/>
            <person name="Tao W."/>
            <person name="Teichmann S."/>
            <person name="Tobari Y.N."/>
            <person name="Tomimura Y."/>
            <person name="Tsolas J.M."/>
            <person name="Valente V.L."/>
            <person name="Venter E."/>
            <person name="Venter J.C."/>
            <person name="Vicario S."/>
            <person name="Vieira F.G."/>
            <person name="Vilella A.J."/>
            <person name="Villasante A."/>
            <person name="Walenz B."/>
            <person name="Wang J."/>
            <person name="Wasserman M."/>
            <person name="Watts T."/>
            <person name="Wilson D."/>
            <person name="Wilson R.K."/>
            <person name="Wing R.A."/>
            <person name="Wolfner M.F."/>
            <person name="Wong A."/>
            <person name="Wong G.K."/>
            <person name="Wu C.I."/>
            <person name="Wu G."/>
            <person name="Yamamoto D."/>
            <person name="Yang H.P."/>
            <person name="Yang S.P."/>
            <person name="Yorke J.A."/>
            <person name="Yoshida K."/>
            <person name="Zdobnov E."/>
            <person name="Zhang P."/>
            <person name="Zhang Y."/>
            <person name="Zimin A.V."/>
            <person name="Baldwin J."/>
            <person name="Abdouelleil A."/>
            <person name="Abdulkadir J."/>
            <person name="Abebe A."/>
            <person name="Abera B."/>
            <person name="Abreu J."/>
            <person name="Acer S.C."/>
            <person name="Aftuck L."/>
            <person name="Alexander A."/>
            <person name="An P."/>
            <person name="Anderson E."/>
            <person name="Anderson S."/>
            <person name="Arachi H."/>
            <person name="Azer M."/>
            <person name="Bachantsang P."/>
            <person name="Barry A."/>
            <person name="Bayul T."/>
            <person name="Berlin A."/>
            <person name="Bessette D."/>
            <person name="Bloom T."/>
            <person name="Blye J."/>
            <person name="Boguslavskiy L."/>
            <person name="Bonnet C."/>
            <person name="Boukhgalter B."/>
            <person name="Bourzgui I."/>
            <person name="Brown A."/>
            <person name="Cahill P."/>
            <person name="Channer S."/>
            <person name="Cheshatsang Y."/>
            <person name="Chuda L."/>
            <person name="Citroen M."/>
            <person name="Collymore A."/>
            <person name="Cooke P."/>
            <person name="Costello M."/>
            <person name="D'Aco K."/>
            <person name="Daza R."/>
            <person name="De Haan G."/>
            <person name="DeGray S."/>
            <person name="DeMaso C."/>
            <person name="Dhargay N."/>
            <person name="Dooley K."/>
            <person name="Dooley E."/>
            <person name="Doricent M."/>
            <person name="Dorje P."/>
            <person name="Dorjee K."/>
            <person name="Dupes A."/>
            <person name="Elong R."/>
            <person name="Falk J."/>
            <person name="Farina A."/>
            <person name="Faro S."/>
            <person name="Ferguson D."/>
            <person name="Fisher S."/>
            <person name="Foley C.D."/>
            <person name="Franke A."/>
            <person name="Friedrich D."/>
            <person name="Gadbois L."/>
            <person name="Gearin G."/>
            <person name="Gearin C.R."/>
            <person name="Giannoukos G."/>
            <person name="Goode T."/>
            <person name="Graham J."/>
            <person name="Grandbois E."/>
            <person name="Grewal S."/>
            <person name="Gyaltsen K."/>
            <person name="Hafez N."/>
            <person name="Hagos B."/>
            <person name="Hall J."/>
            <person name="Henson C."/>
            <person name="Hollinger A."/>
            <person name="Honan T."/>
            <person name="Huard M.D."/>
            <person name="Hughes L."/>
            <person name="Hurhula B."/>
            <person name="Husby M.E."/>
            <person name="Kamat A."/>
            <person name="Kanga B."/>
            <person name="Kashin S."/>
            <person name="Khazanovich D."/>
            <person name="Kisner P."/>
            <person name="Lance K."/>
            <person name="Lara M."/>
            <person name="Lee W."/>
            <person name="Lennon N."/>
            <person name="Letendre F."/>
            <person name="LeVine R."/>
            <person name="Lipovsky A."/>
            <person name="Liu X."/>
            <person name="Liu J."/>
            <person name="Liu S."/>
            <person name="Lokyitsang T."/>
            <person name="Lokyitsang Y."/>
            <person name="Lubonja R."/>
            <person name="Lui A."/>
            <person name="MacDonald P."/>
            <person name="Magnisalis V."/>
            <person name="Maru K."/>
            <person name="Matthews C."/>
            <person name="McCusker W."/>
            <person name="McDonough S."/>
            <person name="Mehta T."/>
            <person name="Meldrim J."/>
            <person name="Meneus L."/>
            <person name="Mihai O."/>
            <person name="Mihalev A."/>
            <person name="Mihova T."/>
            <person name="Mittelman R."/>
            <person name="Mlenga V."/>
            <person name="Montmayeur A."/>
            <person name="Mulrain L."/>
            <person name="Navidi A."/>
            <person name="Naylor J."/>
            <person name="Negash T."/>
            <person name="Nguyen T."/>
            <person name="Nguyen N."/>
            <person name="Nicol R."/>
            <person name="Norbu C."/>
            <person name="Norbu N."/>
            <person name="Novod N."/>
            <person name="O'Neill B."/>
            <person name="Osman S."/>
            <person name="Markiewicz E."/>
            <person name="Oyono O.L."/>
            <person name="Patti C."/>
            <person name="Phunkhang P."/>
            <person name="Pierre F."/>
            <person name="Priest M."/>
            <person name="Raghuraman S."/>
            <person name="Rege F."/>
            <person name="Reyes R."/>
            <person name="Rise C."/>
            <person name="Rogov P."/>
            <person name="Ross K."/>
            <person name="Ryan E."/>
            <person name="Settipalli S."/>
            <person name="Shea T."/>
            <person name="Sherpa N."/>
            <person name="Shi L."/>
            <person name="Shih D."/>
            <person name="Sparrow T."/>
            <person name="Spaulding J."/>
            <person name="Stalker J."/>
            <person name="Stange-Thomann N."/>
            <person name="Stavropoulos S."/>
            <person name="Stone C."/>
            <person name="Strader C."/>
            <person name="Tesfaye S."/>
            <person name="Thomson T."/>
            <person name="Thoulutsang Y."/>
            <person name="Thoulutsang D."/>
            <person name="Topham K."/>
            <person name="Topping I."/>
            <person name="Tsamla T."/>
            <person name="Vassiliev H."/>
            <person name="Vo A."/>
            <person name="Wangchuk T."/>
            <person name="Wangdi T."/>
            <person name="Weiand M."/>
            <person name="Wilkinson J."/>
            <person name="Wilson A."/>
            <person name="Yadav S."/>
            <person name="Young G."/>
            <person name="Yu Q."/>
            <person name="Zembek L."/>
            <person name="Zhong D."/>
            <person name="Zimmer A."/>
            <person name="Zwirko Z."/>
            <person name="Jaffe D.B."/>
            <person name="Alvarez P."/>
            <person name="Brockman W."/>
            <person name="Butler J."/>
            <person name="Chin C."/>
            <person name="Gnerre S."/>
            <person name="Grabherr M."/>
            <person name="Kleber M."/>
            <person name="Mauceli E."/>
            <person name="MacCallum I."/>
        </authorList>
    </citation>
    <scope>NUCLEOTIDE SEQUENCE [LARGE SCALE GENOMIC DNA]</scope>
    <source>
        <strain evidence="4">Tucson 14024-0371.13</strain>
    </source>
</reference>
<dbReference type="STRING" id="7217.B3MP62"/>
<evidence type="ECO:0000313" key="3">
    <source>
        <dbReference type="EMBL" id="EDV31228.2"/>
    </source>
</evidence>
<accession>B3MP62</accession>
<organism evidence="3 4">
    <name type="scientific">Drosophila ananassae</name>
    <name type="common">Fruit fly</name>
    <dbReference type="NCBI Taxonomy" id="7217"/>
    <lineage>
        <taxon>Eukaryota</taxon>
        <taxon>Metazoa</taxon>
        <taxon>Ecdysozoa</taxon>
        <taxon>Arthropoda</taxon>
        <taxon>Hexapoda</taxon>
        <taxon>Insecta</taxon>
        <taxon>Pterygota</taxon>
        <taxon>Neoptera</taxon>
        <taxon>Endopterygota</taxon>
        <taxon>Diptera</taxon>
        <taxon>Brachycera</taxon>
        <taxon>Muscomorpha</taxon>
        <taxon>Ephydroidea</taxon>
        <taxon>Drosophilidae</taxon>
        <taxon>Drosophila</taxon>
        <taxon>Sophophora</taxon>
    </lineage>
</organism>
<gene>
    <name evidence="3" type="primary">Dana\GF19681</name>
    <name evidence="3" type="synonym">dana_GLEANR_22086</name>
    <name evidence="3" type="ORF">GF19681</name>
</gene>
<feature type="transmembrane region" description="Helical" evidence="2">
    <location>
        <begin position="34"/>
        <end position="53"/>
    </location>
</feature>
<feature type="transmembrane region" description="Helical" evidence="2">
    <location>
        <begin position="7"/>
        <end position="28"/>
    </location>
</feature>
<feature type="region of interest" description="Disordered" evidence="1">
    <location>
        <begin position="93"/>
        <end position="118"/>
    </location>
</feature>
<evidence type="ECO:0000256" key="2">
    <source>
        <dbReference type="SAM" id="Phobius"/>
    </source>
</evidence>
<keyword evidence="2" id="KW-0812">Transmembrane</keyword>
<dbReference type="AlphaFoldDB" id="B3MP62"/>
<dbReference type="InParanoid" id="B3MP62"/>
<keyword evidence="2" id="KW-0472">Membrane</keyword>
<dbReference type="eggNOG" id="KOG1969">
    <property type="taxonomic scope" value="Eukaryota"/>
</dbReference>
<evidence type="ECO:0000256" key="1">
    <source>
        <dbReference type="SAM" id="MobiDB-lite"/>
    </source>
</evidence>
<keyword evidence="2" id="KW-1133">Transmembrane helix</keyword>
<dbReference type="Proteomes" id="UP000007801">
    <property type="component" value="Unassembled WGS sequence"/>
</dbReference>
<name>B3MP62_DROAN</name>
<sequence length="205" mass="23781">MFSNIDGWILGAAFSWIAFQLLLILHTLQTSLKIFLLNTTPIDLIFYIMWSYIMWYNEIKLTNDDLPYEYIYDNDDPYVPTFKPDAPSSTSLNAVAAEAPTKTQTSKQIPPVPHSSYRKDGKRIYKFSCTHSDREKMELWKEAYDIYNSNQKHTVIVEKARENDTVITVIHPCLHRIKGPVDPEMATKCPYCKKLIRTTKVLPNL</sequence>
<dbReference type="EMBL" id="CH902620">
    <property type="protein sequence ID" value="EDV31228.2"/>
    <property type="molecule type" value="Genomic_DNA"/>
</dbReference>
<protein>
    <submittedName>
        <fullName evidence="3">Uncharacterized protein</fullName>
    </submittedName>
</protein>
<dbReference type="OrthoDB" id="7831131at2759"/>
<dbReference type="HOGENOM" id="CLU_1733412_0_0_1"/>
<dbReference type="KEGG" id="dan:6502430"/>
<keyword evidence="4" id="KW-1185">Reference proteome</keyword>
<proteinExistence type="predicted"/>
<evidence type="ECO:0000313" key="4">
    <source>
        <dbReference type="Proteomes" id="UP000007801"/>
    </source>
</evidence>